<evidence type="ECO:0000313" key="1">
    <source>
        <dbReference type="Proteomes" id="UP000046393"/>
    </source>
</evidence>
<proteinExistence type="predicted"/>
<dbReference type="Proteomes" id="UP000046393">
    <property type="component" value="Unplaced"/>
</dbReference>
<dbReference type="STRING" id="451379.A0A0N5A9N4"/>
<accession>A0A0N5A9N4</accession>
<evidence type="ECO:0000313" key="2">
    <source>
        <dbReference type="WBParaSite" id="SMUV_0000081701-mRNA-1"/>
    </source>
</evidence>
<protein>
    <submittedName>
        <fullName evidence="2">ZM domain-containing protein</fullName>
    </submittedName>
</protein>
<organism evidence="1 2">
    <name type="scientific">Syphacia muris</name>
    <dbReference type="NCBI Taxonomy" id="451379"/>
    <lineage>
        <taxon>Eukaryota</taxon>
        <taxon>Metazoa</taxon>
        <taxon>Ecdysozoa</taxon>
        <taxon>Nematoda</taxon>
        <taxon>Chromadorea</taxon>
        <taxon>Rhabditida</taxon>
        <taxon>Spirurina</taxon>
        <taxon>Oxyuridomorpha</taxon>
        <taxon>Oxyuroidea</taxon>
        <taxon>Oxyuridae</taxon>
        <taxon>Syphacia</taxon>
    </lineage>
</organism>
<name>A0A0N5A9N4_9BILA</name>
<sequence length="538" mass="62016">MFFFVIRPMCEFKLFRESAEEQYKQQTGAGPDVPLGVGDKHFDPEKSETLKAIRAGEDDSFGKTFYEKIAQAEAPKVFIDTEPEWTEQARLKAERARSATPSSYAARQTPTPSYNPNYATIHGTSSVIIQPLCFYSNNQKTSDISYRQSGQWINDDRKSTPMYDISSVDSSKANISTPSSYHGHGPEHPRLQPKYTGFKKSNEMNIETAPNINNVSANVFVGDTVSNQKIYKENVHKQKDPFGTSFAPPEGFKEDHKTVSRQENSQKFGTYSLSAYKPKPRSYSAAPMDRYDSSTYGTKEVTVETLLNDTALYPRKKLELPYWHSYSLEKQDRWKNGSDPRLSRPQVPKIFHHFLEVYLHSLLQVMPQIPVHQPPYWYNQANQTHNIWQTAADRNTPEYSTYGTSYSTETRQMQDYTTGYKNTINSQHYQEQRQFQPQQQHYKEEEYKLEKQTINSQNTSTNQASYHENTAIKLKNVYCFIANTEASTQGNYTDTEGREVSYTRELVTSVDPHRECSLLKEEERRVVETPYEPGIISR</sequence>
<dbReference type="AlphaFoldDB" id="A0A0N5A9N4"/>
<reference evidence="2" key="1">
    <citation type="submission" date="2017-02" db="UniProtKB">
        <authorList>
            <consortium name="WormBaseParasite"/>
        </authorList>
    </citation>
    <scope>IDENTIFICATION</scope>
</reference>
<keyword evidence="1" id="KW-1185">Reference proteome</keyword>
<dbReference type="WBParaSite" id="SMUV_0000081701-mRNA-1">
    <property type="protein sequence ID" value="SMUV_0000081701-mRNA-1"/>
    <property type="gene ID" value="SMUV_0000081701"/>
</dbReference>